<dbReference type="InterPro" id="IPR029063">
    <property type="entry name" value="SAM-dependent_MTases_sf"/>
</dbReference>
<evidence type="ECO:0000313" key="1">
    <source>
        <dbReference type="EMBL" id="KKK56985.1"/>
    </source>
</evidence>
<reference evidence="1" key="1">
    <citation type="journal article" date="2015" name="Nature">
        <title>Complex archaea that bridge the gap between prokaryotes and eukaryotes.</title>
        <authorList>
            <person name="Spang A."/>
            <person name="Saw J.H."/>
            <person name="Jorgensen S.L."/>
            <person name="Zaremba-Niedzwiedzka K."/>
            <person name="Martijn J."/>
            <person name="Lind A.E."/>
            <person name="van Eijk R."/>
            <person name="Schleper C."/>
            <person name="Guy L."/>
            <person name="Ettema T.J."/>
        </authorList>
    </citation>
    <scope>NUCLEOTIDE SEQUENCE</scope>
</reference>
<accession>A0A0F8X7R4</accession>
<protein>
    <submittedName>
        <fullName evidence="1">Uncharacterized protein</fullName>
    </submittedName>
</protein>
<proteinExistence type="predicted"/>
<name>A0A0F8X7R4_9ZZZZ</name>
<organism evidence="1">
    <name type="scientific">marine sediment metagenome</name>
    <dbReference type="NCBI Taxonomy" id="412755"/>
    <lineage>
        <taxon>unclassified sequences</taxon>
        <taxon>metagenomes</taxon>
        <taxon>ecological metagenomes</taxon>
    </lineage>
</organism>
<sequence length="89" mass="10705">VNFDFDFYSSTKTVLEWLRPILNSGTLFHFDDIWSFFGHPDLGQLAAIREFNEVGDGWLVPYPRLGRNNHVYIYSRREFEFHSQRFKKD</sequence>
<dbReference type="AlphaFoldDB" id="A0A0F8X7R4"/>
<dbReference type="EMBL" id="LAZR01064717">
    <property type="protein sequence ID" value="KKK56985.1"/>
    <property type="molecule type" value="Genomic_DNA"/>
</dbReference>
<dbReference type="Gene3D" id="3.40.50.150">
    <property type="entry name" value="Vaccinia Virus protein VP39"/>
    <property type="match status" value="1"/>
</dbReference>
<gene>
    <name evidence="1" type="ORF">LCGC14_3059030</name>
</gene>
<comment type="caution">
    <text evidence="1">The sequence shown here is derived from an EMBL/GenBank/DDBJ whole genome shotgun (WGS) entry which is preliminary data.</text>
</comment>
<feature type="non-terminal residue" evidence="1">
    <location>
        <position position="1"/>
    </location>
</feature>